<comment type="subcellular location">
    <subcellularLocation>
        <location evidence="5">Cell membrane</location>
        <topology evidence="5">Multi-pass membrane protein</topology>
    </subcellularLocation>
    <subcellularLocation>
        <location evidence="1">Membrane</location>
        <topology evidence="1">Multi-pass membrane protein</topology>
    </subcellularLocation>
</comment>
<evidence type="ECO:0000256" key="3">
    <source>
        <dbReference type="ARBA" id="ARBA00022989"/>
    </source>
</evidence>
<dbReference type="Pfam" id="PF12911">
    <property type="entry name" value="OppC_N"/>
    <property type="match status" value="1"/>
</dbReference>
<dbReference type="InterPro" id="IPR000515">
    <property type="entry name" value="MetI-like"/>
</dbReference>
<proteinExistence type="inferred from homology"/>
<dbReference type="PROSITE" id="PS50928">
    <property type="entry name" value="ABC_TM1"/>
    <property type="match status" value="1"/>
</dbReference>
<evidence type="ECO:0000256" key="4">
    <source>
        <dbReference type="ARBA" id="ARBA00023136"/>
    </source>
</evidence>
<evidence type="ECO:0000256" key="1">
    <source>
        <dbReference type="ARBA" id="ARBA00004141"/>
    </source>
</evidence>
<sequence>MKWIDFKAGIQDFWNEFKRVKFGLFGLILLFIFILAILINPYIVPFPEASSRWRDITYWEDNPVSAPPVWVNWFSSTKRAPSLIIEEHAFSEEKMGKIKLSRAVFEYEYSYDLPPLDVIFHGYAIGSPVIMLSIERPDGHIIELVRRPISKSDGKEVRVSIGKDSRIESYNFGAKFENLEGNRIEREMVKPTSVLFSEAKEGILVYPSPLKGTYKLIAEIILPAENDVVEDIYFTFSGGVSGWLGTDSSKRDIWSGVMAGVKWALLIGLLTALTAVSIGVTYGVVSAYLGGWKDSLMQRVFELFLGVPLLPVLIVMSAIFKPNIWIMILMMSCFFWVGPVKTVRSMGLQIKEETYIEAAQAFGASSSRIIFKHMIPIL</sequence>
<dbReference type="AlphaFoldDB" id="A0A523RZE0"/>
<name>A0A523RZE0_UNCAE</name>
<feature type="non-terminal residue" evidence="7">
    <location>
        <position position="378"/>
    </location>
</feature>
<dbReference type="GO" id="GO:0055085">
    <property type="term" value="P:transmembrane transport"/>
    <property type="evidence" value="ECO:0007669"/>
    <property type="project" value="InterPro"/>
</dbReference>
<dbReference type="Proteomes" id="UP000316360">
    <property type="component" value="Unassembled WGS sequence"/>
</dbReference>
<feature type="domain" description="ABC transmembrane type-1" evidence="6">
    <location>
        <begin position="261"/>
        <end position="378"/>
    </location>
</feature>
<dbReference type="CDD" id="cd06261">
    <property type="entry name" value="TM_PBP2"/>
    <property type="match status" value="1"/>
</dbReference>
<evidence type="ECO:0000259" key="6">
    <source>
        <dbReference type="PROSITE" id="PS50928"/>
    </source>
</evidence>
<dbReference type="SUPFAM" id="SSF161098">
    <property type="entry name" value="MetI-like"/>
    <property type="match status" value="1"/>
</dbReference>
<comment type="similarity">
    <text evidence="5">Belongs to the binding-protein-dependent transport system permease family.</text>
</comment>
<keyword evidence="2 5" id="KW-0812">Transmembrane</keyword>
<dbReference type="PANTHER" id="PTHR43839">
    <property type="entry name" value="OPPC IN A BINDING PROTEIN-DEPENDENT TRANSPORT SYSTEM"/>
    <property type="match status" value="1"/>
</dbReference>
<dbReference type="GO" id="GO:0005886">
    <property type="term" value="C:plasma membrane"/>
    <property type="evidence" value="ECO:0007669"/>
    <property type="project" value="UniProtKB-SubCell"/>
</dbReference>
<dbReference type="PANTHER" id="PTHR43839:SF1">
    <property type="entry name" value="OPPC IN A BINDING PROTEIN-DEPENDENT TRANSPORT SYSTEM"/>
    <property type="match status" value="1"/>
</dbReference>
<comment type="caution">
    <text evidence="7">The sequence shown here is derived from an EMBL/GenBank/DDBJ whole genome shotgun (WGS) entry which is preliminary data.</text>
</comment>
<accession>A0A523RZE0</accession>
<evidence type="ECO:0000256" key="5">
    <source>
        <dbReference type="RuleBase" id="RU363032"/>
    </source>
</evidence>
<dbReference type="InterPro" id="IPR025966">
    <property type="entry name" value="OppC_N"/>
</dbReference>
<dbReference type="EMBL" id="SOKJ01000176">
    <property type="protein sequence ID" value="TET11150.1"/>
    <property type="molecule type" value="Genomic_DNA"/>
</dbReference>
<feature type="transmembrane region" description="Helical" evidence="5">
    <location>
        <begin position="309"/>
        <end position="337"/>
    </location>
</feature>
<dbReference type="InterPro" id="IPR035906">
    <property type="entry name" value="MetI-like_sf"/>
</dbReference>
<gene>
    <name evidence="7" type="ORF">E3J84_03240</name>
</gene>
<evidence type="ECO:0000313" key="7">
    <source>
        <dbReference type="EMBL" id="TET11150.1"/>
    </source>
</evidence>
<keyword evidence="3 5" id="KW-1133">Transmembrane helix</keyword>
<dbReference type="Pfam" id="PF00528">
    <property type="entry name" value="BPD_transp_1"/>
    <property type="match status" value="1"/>
</dbReference>
<evidence type="ECO:0000313" key="8">
    <source>
        <dbReference type="Proteomes" id="UP000316360"/>
    </source>
</evidence>
<reference evidence="7 8" key="1">
    <citation type="submission" date="2019-03" db="EMBL/GenBank/DDBJ databases">
        <title>Metabolic potential of uncultured bacteria and archaea associated with petroleum seepage in deep-sea sediments.</title>
        <authorList>
            <person name="Dong X."/>
            <person name="Hubert C."/>
        </authorList>
    </citation>
    <scope>NUCLEOTIDE SEQUENCE [LARGE SCALE GENOMIC DNA]</scope>
    <source>
        <strain evidence="7">E44_bin7</strain>
    </source>
</reference>
<organism evidence="7 8">
    <name type="scientific">Aerophobetes bacterium</name>
    <dbReference type="NCBI Taxonomy" id="2030807"/>
    <lineage>
        <taxon>Bacteria</taxon>
        <taxon>Candidatus Aerophobota</taxon>
    </lineage>
</organism>
<keyword evidence="5" id="KW-0813">Transport</keyword>
<feature type="transmembrane region" description="Helical" evidence="5">
    <location>
        <begin position="22"/>
        <end position="44"/>
    </location>
</feature>
<protein>
    <submittedName>
        <fullName evidence="7">ABC transporter permease</fullName>
    </submittedName>
</protein>
<dbReference type="Gene3D" id="1.10.3720.10">
    <property type="entry name" value="MetI-like"/>
    <property type="match status" value="1"/>
</dbReference>
<keyword evidence="4 5" id="KW-0472">Membrane</keyword>
<feature type="transmembrane region" description="Helical" evidence="5">
    <location>
        <begin position="263"/>
        <end position="289"/>
    </location>
</feature>
<evidence type="ECO:0000256" key="2">
    <source>
        <dbReference type="ARBA" id="ARBA00022692"/>
    </source>
</evidence>